<dbReference type="AlphaFoldDB" id="A0A8C5AHX0"/>
<evidence type="ECO:0000256" key="7">
    <source>
        <dbReference type="ARBA" id="ARBA00022490"/>
    </source>
</evidence>
<dbReference type="Gene3D" id="1.25.10.10">
    <property type="entry name" value="Leucine-rich Repeat Variant"/>
    <property type="match status" value="1"/>
</dbReference>
<dbReference type="Pfam" id="PF03810">
    <property type="entry name" value="IBN_N"/>
    <property type="match status" value="1"/>
</dbReference>
<evidence type="ECO:0000313" key="13">
    <source>
        <dbReference type="Proteomes" id="UP000694546"/>
    </source>
</evidence>
<dbReference type="Proteomes" id="UP000694546">
    <property type="component" value="Chromosome 8"/>
</dbReference>
<keyword evidence="8" id="KW-0677">Repeat</keyword>
<evidence type="ECO:0000313" key="12">
    <source>
        <dbReference type="Ensembl" id="ENSGMOP00000032530.1"/>
    </source>
</evidence>
<keyword evidence="9" id="KW-0653">Protein transport</keyword>
<evidence type="ECO:0000256" key="4">
    <source>
        <dbReference type="ARBA" id="ARBA00011422"/>
    </source>
</evidence>
<name>A0A8C5AHX0_GADMO</name>
<evidence type="ECO:0000259" key="11">
    <source>
        <dbReference type="PROSITE" id="PS50166"/>
    </source>
</evidence>
<sequence length="894" mass="99394">MEQKNAAQRWLTQAQASPQAWHFCWALLGPDKLPEVQFFGASTLHTKISHHWADLQPDQHPGLRTQLLSHVLRFSSGPRMVLTRLCVALASLALNLVPQAWPKPVADLVRGPQEPPPHARCLVLLELLTVLPEEFQSSRLAQARRAQLREALAGEWATVCPLLRRLLQSPDSPGPVKQRVLRCLSGWTALGVALEESRGLVEDCFSALGDAELFDAAVETIVTVLSQPDCQRCRAALGGLIPVVLGLRERLEAAAGAGDMETTHGICRIAVALGETHSRVLLEQVDLWQDYLALVNMILFCTGTPGHYPVSETSSSLTLTFWYTLQDDIMSLEEERQALYLSVYREVYVRLVEVLLQKAHYAPEEEYASWSVDDKEQFRTYRVDISDTLMYVYEMLGAELLSSLYERLGGLVLGPGRGAAWQDIEALLFGFQSIAETIDVNYSDVIPGLIGLLPRISISTVLLADTVMYTIGSLAEWLADHPVMLVKILPMVLQGLAKPELSVSSVSTLKRICRECQHDLAPYAHDIIRVSQDVLLGDVHKSSQCMWLMQGVGFLLSSLPVEAVLGSLQSFLSPHIQRLESLAQQQPCPSSKPSIIHILGLLSSLFTTLDINRHAPSLETAVPAPPTPPQAPHNPVVVVLQQVLTLIQNILSKWLNDSEVVEAVCGVFEKSVRTLLHGFGPMVPQLSAMLGQIYCTYPQSSALDLTRQMVHIFAAEREFFSPVQDLVKVLTSATLAIFQQGNKRWGQILSIFKRKPDFYLSEHLDVSSLFCCGECFNIELFVPSVTHFKDKVHSLDIFTIAIQAVGGEAPRSLGDHFSEVLFSMNRNCVGLLARWLEETLQDPTFPSTLVSIQQKDAFRQRLLREQTNRRQVKDVVKEFSLLCRGQQGVGYSTQ</sequence>
<dbReference type="Pfam" id="PF18786">
    <property type="entry name" value="Importin_rep_2"/>
    <property type="match status" value="2"/>
</dbReference>
<dbReference type="PROSITE" id="PS50166">
    <property type="entry name" value="IMPORTIN_B_NT"/>
    <property type="match status" value="1"/>
</dbReference>
<dbReference type="GO" id="GO:0005634">
    <property type="term" value="C:nucleus"/>
    <property type="evidence" value="ECO:0007669"/>
    <property type="project" value="UniProtKB-SubCell"/>
</dbReference>
<dbReference type="GeneTree" id="ENSGT00530000063347"/>
<keyword evidence="13" id="KW-1185">Reference proteome</keyword>
<dbReference type="Pfam" id="PF24140">
    <property type="entry name" value="TPR_TNPO3_IPO13_3rd"/>
    <property type="match status" value="1"/>
</dbReference>
<comment type="subunit">
    <text evidence="4">Interacts with UBC9, RAN, RBM8A, eIF-1A and PAX6.</text>
</comment>
<dbReference type="InterPro" id="IPR016024">
    <property type="entry name" value="ARM-type_fold"/>
</dbReference>
<accession>A0A8C5AHX0</accession>
<proteinExistence type="inferred from homology"/>
<dbReference type="SMART" id="SM00913">
    <property type="entry name" value="IBN_N"/>
    <property type="match status" value="1"/>
</dbReference>
<evidence type="ECO:0000256" key="10">
    <source>
        <dbReference type="ARBA" id="ARBA00023242"/>
    </source>
</evidence>
<keyword evidence="10" id="KW-0539">Nucleus</keyword>
<dbReference type="InterPro" id="IPR001494">
    <property type="entry name" value="Importin-beta_N"/>
</dbReference>
<dbReference type="SUPFAM" id="SSF48371">
    <property type="entry name" value="ARM repeat"/>
    <property type="match status" value="1"/>
</dbReference>
<comment type="similarity">
    <text evidence="3">Belongs to the importin beta family.</text>
</comment>
<evidence type="ECO:0000256" key="9">
    <source>
        <dbReference type="ARBA" id="ARBA00022927"/>
    </source>
</evidence>
<evidence type="ECO:0000256" key="1">
    <source>
        <dbReference type="ARBA" id="ARBA00004123"/>
    </source>
</evidence>
<dbReference type="GO" id="GO:0031267">
    <property type="term" value="F:small GTPase binding"/>
    <property type="evidence" value="ECO:0007669"/>
    <property type="project" value="InterPro"/>
</dbReference>
<dbReference type="InterPro" id="IPR058537">
    <property type="entry name" value="TPR_TNPO3_IPO13_4th"/>
</dbReference>
<keyword evidence="7" id="KW-0963">Cytoplasm</keyword>
<evidence type="ECO:0000256" key="6">
    <source>
        <dbReference type="ARBA" id="ARBA00022448"/>
    </source>
</evidence>
<dbReference type="InterPro" id="IPR011989">
    <property type="entry name" value="ARM-like"/>
</dbReference>
<evidence type="ECO:0000256" key="3">
    <source>
        <dbReference type="ARBA" id="ARBA00007991"/>
    </source>
</evidence>
<dbReference type="InterPro" id="IPR051345">
    <property type="entry name" value="Importin_beta-like_NTR"/>
</dbReference>
<evidence type="ECO:0000256" key="2">
    <source>
        <dbReference type="ARBA" id="ARBA00004496"/>
    </source>
</evidence>
<dbReference type="Ensembl" id="ENSGMOT00000039322.1">
    <property type="protein sequence ID" value="ENSGMOP00000032530.1"/>
    <property type="gene ID" value="ENSGMOG00000016863.2"/>
</dbReference>
<dbReference type="InterPro" id="IPR040709">
    <property type="entry name" value="Importin_rep_1"/>
</dbReference>
<dbReference type="Pfam" id="PF24139">
    <property type="entry name" value="TPR_TNPO3_IPO13_4th"/>
    <property type="match status" value="1"/>
</dbReference>
<protein>
    <recommendedName>
        <fullName evidence="5">Importin-13</fullName>
    </recommendedName>
</protein>
<feature type="domain" description="Importin N-terminal" evidence="11">
    <location>
        <begin position="7"/>
        <end position="73"/>
    </location>
</feature>
<comment type="subcellular location">
    <subcellularLocation>
        <location evidence="2">Cytoplasm</location>
    </subcellularLocation>
    <subcellularLocation>
        <location evidence="1">Nucleus</location>
    </subcellularLocation>
</comment>
<dbReference type="Pfam" id="PF24138">
    <property type="entry name" value="TPR_TNPO3_IPO13_2nd"/>
    <property type="match status" value="1"/>
</dbReference>
<evidence type="ECO:0000256" key="5">
    <source>
        <dbReference type="ARBA" id="ARBA00016020"/>
    </source>
</evidence>
<dbReference type="GO" id="GO:0006606">
    <property type="term" value="P:protein import into nucleus"/>
    <property type="evidence" value="ECO:0007669"/>
    <property type="project" value="TreeGrafter"/>
</dbReference>
<dbReference type="InterPro" id="IPR057941">
    <property type="entry name" value="TPR_TNPO3_IPO13_2nd"/>
</dbReference>
<dbReference type="InterPro" id="IPR040520">
    <property type="entry name" value="Importin_rep_3"/>
</dbReference>
<dbReference type="GO" id="GO:0005737">
    <property type="term" value="C:cytoplasm"/>
    <property type="evidence" value="ECO:0007669"/>
    <property type="project" value="UniProtKB-SubCell"/>
</dbReference>
<dbReference type="PANTHER" id="PTHR12363:SF33">
    <property type="entry name" value="IMPORTIN-13"/>
    <property type="match status" value="1"/>
</dbReference>
<reference evidence="12" key="1">
    <citation type="submission" date="2025-08" db="UniProtKB">
        <authorList>
            <consortium name="Ensembl"/>
        </authorList>
    </citation>
    <scope>IDENTIFICATION</scope>
</reference>
<dbReference type="InterPro" id="IPR057942">
    <property type="entry name" value="TPR_TNPO3_IPO13_3rd"/>
</dbReference>
<dbReference type="Pfam" id="PF18806">
    <property type="entry name" value="Importin_rep_3"/>
    <property type="match status" value="1"/>
</dbReference>
<dbReference type="InterPro" id="IPR013598">
    <property type="entry name" value="Exportin-1/Importin-b-like"/>
</dbReference>
<dbReference type="InterPro" id="IPR040944">
    <property type="entry name" value="Importin_rep_2"/>
</dbReference>
<reference evidence="12" key="2">
    <citation type="submission" date="2025-09" db="UniProtKB">
        <authorList>
            <consortium name="Ensembl"/>
        </authorList>
    </citation>
    <scope>IDENTIFICATION</scope>
</reference>
<dbReference type="Pfam" id="PF08389">
    <property type="entry name" value="Xpo1"/>
    <property type="match status" value="1"/>
</dbReference>
<dbReference type="PANTHER" id="PTHR12363">
    <property type="entry name" value="TRANSPORTIN 3 AND IMPORTIN 13"/>
    <property type="match status" value="1"/>
</dbReference>
<evidence type="ECO:0000256" key="8">
    <source>
        <dbReference type="ARBA" id="ARBA00022737"/>
    </source>
</evidence>
<gene>
    <name evidence="12" type="primary">LOC115548240</name>
</gene>
<dbReference type="Pfam" id="PF18773">
    <property type="entry name" value="Importin_rep"/>
    <property type="match status" value="1"/>
</dbReference>
<organism evidence="12 13">
    <name type="scientific">Gadus morhua</name>
    <name type="common">Atlantic cod</name>
    <dbReference type="NCBI Taxonomy" id="8049"/>
    <lineage>
        <taxon>Eukaryota</taxon>
        <taxon>Metazoa</taxon>
        <taxon>Chordata</taxon>
        <taxon>Craniata</taxon>
        <taxon>Vertebrata</taxon>
        <taxon>Euteleostomi</taxon>
        <taxon>Actinopterygii</taxon>
        <taxon>Neopterygii</taxon>
        <taxon>Teleostei</taxon>
        <taxon>Neoteleostei</taxon>
        <taxon>Acanthomorphata</taxon>
        <taxon>Zeiogadaria</taxon>
        <taxon>Gadariae</taxon>
        <taxon>Gadiformes</taxon>
        <taxon>Gadoidei</taxon>
        <taxon>Gadidae</taxon>
        <taxon>Gadus</taxon>
    </lineage>
</organism>
<keyword evidence="6" id="KW-0813">Transport</keyword>